<accession>A0AAD5RCM0</accession>
<reference evidence="1" key="1">
    <citation type="submission" date="2021-06" db="EMBL/GenBank/DDBJ databases">
        <title>Parelaphostrongylus tenuis whole genome reference sequence.</title>
        <authorList>
            <person name="Garwood T.J."/>
            <person name="Larsen P.A."/>
            <person name="Fountain-Jones N.M."/>
            <person name="Garbe J.R."/>
            <person name="Macchietto M.G."/>
            <person name="Kania S.A."/>
            <person name="Gerhold R.W."/>
            <person name="Richards J.E."/>
            <person name="Wolf T.M."/>
        </authorList>
    </citation>
    <scope>NUCLEOTIDE SEQUENCE</scope>
    <source>
        <strain evidence="1">MNPRO001-30</strain>
        <tissue evidence="1">Meninges</tissue>
    </source>
</reference>
<evidence type="ECO:0000313" key="1">
    <source>
        <dbReference type="EMBL" id="KAJ1373722.1"/>
    </source>
</evidence>
<dbReference type="EMBL" id="JAHQIW010007340">
    <property type="protein sequence ID" value="KAJ1373722.1"/>
    <property type="molecule type" value="Genomic_DNA"/>
</dbReference>
<gene>
    <name evidence="1" type="ORF">KIN20_036212</name>
</gene>
<comment type="caution">
    <text evidence="1">The sequence shown here is derived from an EMBL/GenBank/DDBJ whole genome shotgun (WGS) entry which is preliminary data.</text>
</comment>
<name>A0AAD5RCM0_PARTN</name>
<evidence type="ECO:0000313" key="2">
    <source>
        <dbReference type="Proteomes" id="UP001196413"/>
    </source>
</evidence>
<sequence length="66" mass="7706">SNLTELQKRGMKEVRKLIREGRIRPSVSDKDGEFVVIPRQLDIAITNKHLEDALLYRPSSVKEFKR</sequence>
<organism evidence="1 2">
    <name type="scientific">Parelaphostrongylus tenuis</name>
    <name type="common">Meningeal worm</name>
    <dbReference type="NCBI Taxonomy" id="148309"/>
    <lineage>
        <taxon>Eukaryota</taxon>
        <taxon>Metazoa</taxon>
        <taxon>Ecdysozoa</taxon>
        <taxon>Nematoda</taxon>
        <taxon>Chromadorea</taxon>
        <taxon>Rhabditida</taxon>
        <taxon>Rhabditina</taxon>
        <taxon>Rhabditomorpha</taxon>
        <taxon>Strongyloidea</taxon>
        <taxon>Metastrongylidae</taxon>
        <taxon>Parelaphostrongylus</taxon>
    </lineage>
</organism>
<protein>
    <submittedName>
        <fullName evidence="1">Uncharacterized protein</fullName>
    </submittedName>
</protein>
<proteinExistence type="predicted"/>
<keyword evidence="2" id="KW-1185">Reference proteome</keyword>
<dbReference type="Proteomes" id="UP001196413">
    <property type="component" value="Unassembled WGS sequence"/>
</dbReference>
<dbReference type="AlphaFoldDB" id="A0AAD5RCM0"/>
<feature type="non-terminal residue" evidence="1">
    <location>
        <position position="1"/>
    </location>
</feature>